<keyword evidence="1" id="KW-0472">Membrane</keyword>
<keyword evidence="1" id="KW-1133">Transmembrane helix</keyword>
<evidence type="ECO:0000313" key="2">
    <source>
        <dbReference type="EMBL" id="MBX63816.1"/>
    </source>
</evidence>
<accession>A0A2P2QA02</accession>
<protein>
    <submittedName>
        <fullName evidence="2">Uncharacterized protein</fullName>
    </submittedName>
</protein>
<feature type="transmembrane region" description="Helical" evidence="1">
    <location>
        <begin position="20"/>
        <end position="42"/>
    </location>
</feature>
<evidence type="ECO:0000256" key="1">
    <source>
        <dbReference type="SAM" id="Phobius"/>
    </source>
</evidence>
<dbReference type="EMBL" id="GGEC01083332">
    <property type="protein sequence ID" value="MBX63816.1"/>
    <property type="molecule type" value="Transcribed_RNA"/>
</dbReference>
<sequence length="51" mass="5815">MSSLQILRGKAWKSCIGNQYFKPCLKIPVSFAVVMALCYAFYDLTFTLFTV</sequence>
<proteinExistence type="predicted"/>
<organism evidence="2">
    <name type="scientific">Rhizophora mucronata</name>
    <name type="common">Asiatic mangrove</name>
    <dbReference type="NCBI Taxonomy" id="61149"/>
    <lineage>
        <taxon>Eukaryota</taxon>
        <taxon>Viridiplantae</taxon>
        <taxon>Streptophyta</taxon>
        <taxon>Embryophyta</taxon>
        <taxon>Tracheophyta</taxon>
        <taxon>Spermatophyta</taxon>
        <taxon>Magnoliopsida</taxon>
        <taxon>eudicotyledons</taxon>
        <taxon>Gunneridae</taxon>
        <taxon>Pentapetalae</taxon>
        <taxon>rosids</taxon>
        <taxon>fabids</taxon>
        <taxon>Malpighiales</taxon>
        <taxon>Rhizophoraceae</taxon>
        <taxon>Rhizophora</taxon>
    </lineage>
</organism>
<reference evidence="2" key="1">
    <citation type="submission" date="2018-02" db="EMBL/GenBank/DDBJ databases">
        <title>Rhizophora mucronata_Transcriptome.</title>
        <authorList>
            <person name="Meera S.P."/>
            <person name="Sreeshan A."/>
            <person name="Augustine A."/>
        </authorList>
    </citation>
    <scope>NUCLEOTIDE SEQUENCE</scope>
    <source>
        <tissue evidence="2">Leaf</tissue>
    </source>
</reference>
<dbReference type="AlphaFoldDB" id="A0A2P2QA02"/>
<name>A0A2P2QA02_RHIMU</name>
<keyword evidence="1" id="KW-0812">Transmembrane</keyword>